<evidence type="ECO:0000256" key="1">
    <source>
        <dbReference type="SAM" id="Coils"/>
    </source>
</evidence>
<feature type="coiled-coil region" evidence="1">
    <location>
        <begin position="52"/>
        <end position="85"/>
    </location>
</feature>
<feature type="region of interest" description="Disordered" evidence="2">
    <location>
        <begin position="1"/>
        <end position="37"/>
    </location>
</feature>
<dbReference type="EMBL" id="JAAGAX010000015">
    <property type="protein sequence ID" value="KAF2290901.1"/>
    <property type="molecule type" value="Genomic_DNA"/>
</dbReference>
<comment type="caution">
    <text evidence="3">The sequence shown here is derived from an EMBL/GenBank/DDBJ whole genome shotgun (WGS) entry which is preliminary data.</text>
</comment>
<organism evidence="3 4">
    <name type="scientific">Hevea brasiliensis</name>
    <name type="common">Para rubber tree</name>
    <name type="synonym">Siphonia brasiliensis</name>
    <dbReference type="NCBI Taxonomy" id="3981"/>
    <lineage>
        <taxon>Eukaryota</taxon>
        <taxon>Viridiplantae</taxon>
        <taxon>Streptophyta</taxon>
        <taxon>Embryophyta</taxon>
        <taxon>Tracheophyta</taxon>
        <taxon>Spermatophyta</taxon>
        <taxon>Magnoliopsida</taxon>
        <taxon>eudicotyledons</taxon>
        <taxon>Gunneridae</taxon>
        <taxon>Pentapetalae</taxon>
        <taxon>rosids</taxon>
        <taxon>fabids</taxon>
        <taxon>Malpighiales</taxon>
        <taxon>Euphorbiaceae</taxon>
        <taxon>Crotonoideae</taxon>
        <taxon>Micrandreae</taxon>
        <taxon>Hevea</taxon>
    </lineage>
</organism>
<sequence>MTEPKRMAGGVALNFPANDEETTSSSLSPPLKAPPRRLRRRLLAEPKTPLSSEDIEAKLREANIRRQAKRQRAEYLRQRRNLSSHLHASKMIHEQEEYLSRKLARYWRRFVKLRKTAFYLAKTCILGDQ</sequence>
<gene>
    <name evidence="3" type="ORF">GH714_016344</name>
</gene>
<dbReference type="AlphaFoldDB" id="A0A6A6KPN1"/>
<keyword evidence="4" id="KW-1185">Reference proteome</keyword>
<keyword evidence="1" id="KW-0175">Coiled coil</keyword>
<name>A0A6A6KPN1_HEVBR</name>
<accession>A0A6A6KPN1</accession>
<dbReference type="Proteomes" id="UP000467840">
    <property type="component" value="Chromosome 2"/>
</dbReference>
<protein>
    <submittedName>
        <fullName evidence="3">Uncharacterized protein</fullName>
    </submittedName>
</protein>
<proteinExistence type="predicted"/>
<evidence type="ECO:0000256" key="2">
    <source>
        <dbReference type="SAM" id="MobiDB-lite"/>
    </source>
</evidence>
<evidence type="ECO:0000313" key="3">
    <source>
        <dbReference type="EMBL" id="KAF2290901.1"/>
    </source>
</evidence>
<reference evidence="3 4" key="1">
    <citation type="journal article" date="2020" name="Mol. Plant">
        <title>The Chromosome-Based Rubber Tree Genome Provides New Insights into Spurge Genome Evolution and Rubber Biosynthesis.</title>
        <authorList>
            <person name="Liu J."/>
            <person name="Shi C."/>
            <person name="Shi C.C."/>
            <person name="Li W."/>
            <person name="Zhang Q.J."/>
            <person name="Zhang Y."/>
            <person name="Li K."/>
            <person name="Lu H.F."/>
            <person name="Shi C."/>
            <person name="Zhu S.T."/>
            <person name="Xiao Z.Y."/>
            <person name="Nan H."/>
            <person name="Yue Y."/>
            <person name="Zhu X.G."/>
            <person name="Wu Y."/>
            <person name="Hong X.N."/>
            <person name="Fan G.Y."/>
            <person name="Tong Y."/>
            <person name="Zhang D."/>
            <person name="Mao C.L."/>
            <person name="Liu Y.L."/>
            <person name="Hao S.J."/>
            <person name="Liu W.Q."/>
            <person name="Lv M.Q."/>
            <person name="Zhang H.B."/>
            <person name="Liu Y."/>
            <person name="Hu-Tang G.R."/>
            <person name="Wang J.P."/>
            <person name="Wang J.H."/>
            <person name="Sun Y.H."/>
            <person name="Ni S.B."/>
            <person name="Chen W.B."/>
            <person name="Zhang X.C."/>
            <person name="Jiao Y.N."/>
            <person name="Eichler E.E."/>
            <person name="Li G.H."/>
            <person name="Liu X."/>
            <person name="Gao L.Z."/>
        </authorList>
    </citation>
    <scope>NUCLEOTIDE SEQUENCE [LARGE SCALE GENOMIC DNA]</scope>
    <source>
        <strain evidence="4">cv. GT1</strain>
        <tissue evidence="3">Leaf</tissue>
    </source>
</reference>
<evidence type="ECO:0000313" key="4">
    <source>
        <dbReference type="Proteomes" id="UP000467840"/>
    </source>
</evidence>